<feature type="transmembrane region" description="Helical" evidence="5">
    <location>
        <begin position="12"/>
        <end position="32"/>
    </location>
</feature>
<evidence type="ECO:0000256" key="5">
    <source>
        <dbReference type="SAM" id="Phobius"/>
    </source>
</evidence>
<evidence type="ECO:0000313" key="8">
    <source>
        <dbReference type="Proteomes" id="UP000613030"/>
    </source>
</evidence>
<proteinExistence type="predicted"/>
<comment type="subcellular location">
    <subcellularLocation>
        <location evidence="1">Membrane</location>
        <topology evidence="1">Multi-pass membrane protein</topology>
    </subcellularLocation>
</comment>
<accession>A0ABS1KSN4</accession>
<evidence type="ECO:0000256" key="3">
    <source>
        <dbReference type="ARBA" id="ARBA00022989"/>
    </source>
</evidence>
<gene>
    <name evidence="7" type="ORF">JI741_14680</name>
</gene>
<evidence type="ECO:0000256" key="1">
    <source>
        <dbReference type="ARBA" id="ARBA00004141"/>
    </source>
</evidence>
<dbReference type="Gene3D" id="1.20.1540.10">
    <property type="entry name" value="Rhomboid-like"/>
    <property type="match status" value="1"/>
</dbReference>
<evidence type="ECO:0000256" key="4">
    <source>
        <dbReference type="ARBA" id="ARBA00023136"/>
    </source>
</evidence>
<dbReference type="PANTHER" id="PTHR43066:SF11">
    <property type="entry name" value="PEPTIDASE S54 RHOMBOID DOMAIN-CONTAINING PROTEIN"/>
    <property type="match status" value="1"/>
</dbReference>
<comment type="caution">
    <text evidence="7">The sequence shown here is derived from an EMBL/GenBank/DDBJ whole genome shotgun (WGS) entry which is preliminary data.</text>
</comment>
<evidence type="ECO:0000313" key="7">
    <source>
        <dbReference type="EMBL" id="MBL0742470.1"/>
    </source>
</evidence>
<dbReference type="EMBL" id="JAERRB010000004">
    <property type="protein sequence ID" value="MBL0742470.1"/>
    <property type="molecule type" value="Genomic_DNA"/>
</dbReference>
<dbReference type="InterPro" id="IPR022764">
    <property type="entry name" value="Peptidase_S54_rhomboid_dom"/>
</dbReference>
<evidence type="ECO:0000256" key="2">
    <source>
        <dbReference type="ARBA" id="ARBA00022692"/>
    </source>
</evidence>
<feature type="domain" description="Peptidase S54 rhomboid" evidence="6">
    <location>
        <begin position="65"/>
        <end position="204"/>
    </location>
</feature>
<evidence type="ECO:0000259" key="6">
    <source>
        <dbReference type="Pfam" id="PF01694"/>
    </source>
</evidence>
<dbReference type="Proteomes" id="UP000613030">
    <property type="component" value="Unassembled WGS sequence"/>
</dbReference>
<protein>
    <submittedName>
        <fullName evidence="7">Rhomboid family intramembrane serine protease</fullName>
    </submittedName>
</protein>
<dbReference type="PANTHER" id="PTHR43066">
    <property type="entry name" value="RHOMBOID-RELATED PROTEIN"/>
    <property type="match status" value="1"/>
</dbReference>
<name>A0ABS1KSN4_9BACT</name>
<dbReference type="RefSeq" id="WP_202010741.1">
    <property type="nucleotide sequence ID" value="NZ_JAERRB010000004.1"/>
</dbReference>
<dbReference type="Pfam" id="PF01694">
    <property type="entry name" value="Rhomboid"/>
    <property type="match status" value="1"/>
</dbReference>
<dbReference type="GO" id="GO:0008233">
    <property type="term" value="F:peptidase activity"/>
    <property type="evidence" value="ECO:0007669"/>
    <property type="project" value="UniProtKB-KW"/>
</dbReference>
<keyword evidence="7" id="KW-0378">Hydrolase</keyword>
<keyword evidence="8" id="KW-1185">Reference proteome</keyword>
<dbReference type="InterPro" id="IPR035952">
    <property type="entry name" value="Rhomboid-like_sf"/>
</dbReference>
<keyword evidence="2 5" id="KW-0812">Transmembrane</keyword>
<feature type="transmembrane region" description="Helical" evidence="5">
    <location>
        <begin position="164"/>
        <end position="182"/>
    </location>
</feature>
<keyword evidence="4 5" id="KW-0472">Membrane</keyword>
<feature type="transmembrane region" description="Helical" evidence="5">
    <location>
        <begin position="68"/>
        <end position="92"/>
    </location>
</feature>
<dbReference type="GO" id="GO:0006508">
    <property type="term" value="P:proteolysis"/>
    <property type="evidence" value="ECO:0007669"/>
    <property type="project" value="UniProtKB-KW"/>
</dbReference>
<reference evidence="7 8" key="1">
    <citation type="submission" date="2021-01" db="EMBL/GenBank/DDBJ databases">
        <title>Chryseolinea sp. Jin1 Genome sequencing and assembly.</title>
        <authorList>
            <person name="Kim I."/>
        </authorList>
    </citation>
    <scope>NUCLEOTIDE SEQUENCE [LARGE SCALE GENOMIC DNA]</scope>
    <source>
        <strain evidence="7 8">Jin1</strain>
    </source>
</reference>
<sequence length="214" mass="23755">MLRLTPVVRSLIMINVIVFVAAFLAGSIMPQVDIGYCFGMPGAGSDDLIHAYLSLFNVKTDCFKPYQLFTYMFVHGGFMHIFFNMLSLAFMGPILETYWGTKRFTIFYLVCGIGAGIFNIFIDQFLGLGSFSRMVGASGAIYGILMGFGMMFPNMEVQLLIPPIPVKAKYLVFILGALNYMMDPSGNTAHFAHLGGVVFAYFLVTAWKREGGNY</sequence>
<feature type="transmembrane region" description="Helical" evidence="5">
    <location>
        <begin position="188"/>
        <end position="207"/>
    </location>
</feature>
<keyword evidence="3 5" id="KW-1133">Transmembrane helix</keyword>
<feature type="transmembrane region" description="Helical" evidence="5">
    <location>
        <begin position="104"/>
        <end position="122"/>
    </location>
</feature>
<organism evidence="7 8">
    <name type="scientific">Chryseolinea lacunae</name>
    <dbReference type="NCBI Taxonomy" id="2801331"/>
    <lineage>
        <taxon>Bacteria</taxon>
        <taxon>Pseudomonadati</taxon>
        <taxon>Bacteroidota</taxon>
        <taxon>Cytophagia</taxon>
        <taxon>Cytophagales</taxon>
        <taxon>Fulvivirgaceae</taxon>
        <taxon>Chryseolinea</taxon>
    </lineage>
</organism>
<feature type="transmembrane region" description="Helical" evidence="5">
    <location>
        <begin position="134"/>
        <end position="152"/>
    </location>
</feature>
<keyword evidence="7" id="KW-0645">Protease</keyword>
<dbReference type="SUPFAM" id="SSF144091">
    <property type="entry name" value="Rhomboid-like"/>
    <property type="match status" value="1"/>
</dbReference>